<dbReference type="Proteomes" id="UP001165960">
    <property type="component" value="Unassembled WGS sequence"/>
</dbReference>
<organism evidence="1 2">
    <name type="scientific">Entomophthora muscae</name>
    <dbReference type="NCBI Taxonomy" id="34485"/>
    <lineage>
        <taxon>Eukaryota</taxon>
        <taxon>Fungi</taxon>
        <taxon>Fungi incertae sedis</taxon>
        <taxon>Zoopagomycota</taxon>
        <taxon>Entomophthoromycotina</taxon>
        <taxon>Entomophthoromycetes</taxon>
        <taxon>Entomophthorales</taxon>
        <taxon>Entomophthoraceae</taxon>
        <taxon>Entomophthora</taxon>
    </lineage>
</organism>
<gene>
    <name evidence="1" type="ORF">DSO57_1029694</name>
</gene>
<evidence type="ECO:0000313" key="2">
    <source>
        <dbReference type="Proteomes" id="UP001165960"/>
    </source>
</evidence>
<dbReference type="EMBL" id="QTSX02007298">
    <property type="protein sequence ID" value="KAJ9048935.1"/>
    <property type="molecule type" value="Genomic_DNA"/>
</dbReference>
<name>A0ACC2RFT5_9FUNG</name>
<evidence type="ECO:0000313" key="1">
    <source>
        <dbReference type="EMBL" id="KAJ9048935.1"/>
    </source>
</evidence>
<protein>
    <submittedName>
        <fullName evidence="1">Uncharacterized protein</fullName>
    </submittedName>
</protein>
<reference evidence="1" key="1">
    <citation type="submission" date="2022-04" db="EMBL/GenBank/DDBJ databases">
        <title>Genome of the entomopathogenic fungus Entomophthora muscae.</title>
        <authorList>
            <person name="Elya C."/>
            <person name="Lovett B.R."/>
            <person name="Lee E."/>
            <person name="Macias A.M."/>
            <person name="Hajek A.E."/>
            <person name="De Bivort B.L."/>
            <person name="Kasson M.T."/>
            <person name="De Fine Licht H.H."/>
            <person name="Stajich J.E."/>
        </authorList>
    </citation>
    <scope>NUCLEOTIDE SEQUENCE</scope>
    <source>
        <strain evidence="1">Berkeley</strain>
    </source>
</reference>
<sequence>MNGLDSSTLSIVAGSLGRSKFPRLFGGIKELAFCSFNSEISASFFKLLKRWSNAGSQMVA</sequence>
<comment type="caution">
    <text evidence="1">The sequence shown here is derived from an EMBL/GenBank/DDBJ whole genome shotgun (WGS) entry which is preliminary data.</text>
</comment>
<proteinExistence type="predicted"/>
<keyword evidence="2" id="KW-1185">Reference proteome</keyword>
<accession>A0ACC2RFT5</accession>